<dbReference type="PROSITE" id="PS51154">
    <property type="entry name" value="MACRO"/>
    <property type="match status" value="1"/>
</dbReference>
<proteinExistence type="predicted"/>
<sequence>MIDYIEKSVIDVETGIVAHGVNCQGKMGSGVAKAIRAKWPIVYEEYKKQSTEVPGSCLIVTINDSLHVANCYTQKFYGYDGNKYADPNAIGRSMEVVGIFADMYNLPVFMPKIGCGLGGLDWNEDVLPIMEYVAEVYNGVTFYVCDLPRKKDVK</sequence>
<dbReference type="PANTHER" id="PTHR12521:SF0">
    <property type="entry name" value="ADP-RIBOSE GLYCOHYDROLASE OARD1"/>
    <property type="match status" value="1"/>
</dbReference>
<dbReference type="Gene3D" id="3.40.220.10">
    <property type="entry name" value="Leucine Aminopeptidase, subunit E, domain 1"/>
    <property type="match status" value="1"/>
</dbReference>
<dbReference type="InterPro" id="IPR050892">
    <property type="entry name" value="ADP-ribose_metab_enzymes"/>
</dbReference>
<dbReference type="Pfam" id="PF01661">
    <property type="entry name" value="Macro"/>
    <property type="match status" value="1"/>
</dbReference>
<name>A0A0F9G7N4_9ZZZZ</name>
<dbReference type="AlphaFoldDB" id="A0A0F9G7N4"/>
<gene>
    <name evidence="2" type="ORF">LCGC14_1944720</name>
</gene>
<dbReference type="InterPro" id="IPR002589">
    <property type="entry name" value="Macro_dom"/>
</dbReference>
<dbReference type="InterPro" id="IPR043472">
    <property type="entry name" value="Macro_dom-like"/>
</dbReference>
<evidence type="ECO:0000313" key="2">
    <source>
        <dbReference type="EMBL" id="KKL86436.1"/>
    </source>
</evidence>
<comment type="caution">
    <text evidence="2">The sequence shown here is derived from an EMBL/GenBank/DDBJ whole genome shotgun (WGS) entry which is preliminary data.</text>
</comment>
<feature type="domain" description="Macro" evidence="1">
    <location>
        <begin position="1"/>
        <end position="154"/>
    </location>
</feature>
<accession>A0A0F9G7N4</accession>
<evidence type="ECO:0000259" key="1">
    <source>
        <dbReference type="PROSITE" id="PS51154"/>
    </source>
</evidence>
<dbReference type="GO" id="GO:0140291">
    <property type="term" value="P:peptidyl-glutamate ADP-deribosylation"/>
    <property type="evidence" value="ECO:0007669"/>
    <property type="project" value="TreeGrafter"/>
</dbReference>
<dbReference type="SUPFAM" id="SSF52949">
    <property type="entry name" value="Macro domain-like"/>
    <property type="match status" value="1"/>
</dbReference>
<dbReference type="PANTHER" id="PTHR12521">
    <property type="entry name" value="PROTEIN C6ORF130"/>
    <property type="match status" value="1"/>
</dbReference>
<organism evidence="2">
    <name type="scientific">marine sediment metagenome</name>
    <dbReference type="NCBI Taxonomy" id="412755"/>
    <lineage>
        <taxon>unclassified sequences</taxon>
        <taxon>metagenomes</taxon>
        <taxon>ecological metagenomes</taxon>
    </lineage>
</organism>
<dbReference type="SMART" id="SM00506">
    <property type="entry name" value="A1pp"/>
    <property type="match status" value="1"/>
</dbReference>
<dbReference type="EMBL" id="LAZR01021118">
    <property type="protein sequence ID" value="KKL86436.1"/>
    <property type="molecule type" value="Genomic_DNA"/>
</dbReference>
<protein>
    <recommendedName>
        <fullName evidence="1">Macro domain-containing protein</fullName>
    </recommendedName>
</protein>
<reference evidence="2" key="1">
    <citation type="journal article" date="2015" name="Nature">
        <title>Complex archaea that bridge the gap between prokaryotes and eukaryotes.</title>
        <authorList>
            <person name="Spang A."/>
            <person name="Saw J.H."/>
            <person name="Jorgensen S.L."/>
            <person name="Zaremba-Niedzwiedzka K."/>
            <person name="Martijn J."/>
            <person name="Lind A.E."/>
            <person name="van Eijk R."/>
            <person name="Schleper C."/>
            <person name="Guy L."/>
            <person name="Ettema T.J."/>
        </authorList>
    </citation>
    <scope>NUCLEOTIDE SEQUENCE</scope>
</reference>